<sequence>MGKVYCEVCKRRCRGNVLKANDKFFHKDCFKCSECKCSLKAGGFFLKNDKYFCQKDYQKFSAPKCEVCSEVLSGDIVSALSYSFHKGCFICSQCKTPFNPGNRVTVWKDEFYCVCCSQSLSSRQAAVTASGGKGPISPLSLRQNHDNRQQPQSQQQPRLSFADYPSPVSFAEESMDSRITPPVQKTSGSILKSSLRQSRTMQSVSNAPNSRNSDFGGSVQLQQQKASATLPVGSFQGHLNHTSVPTSGTFSPQHSQSLHGSGRHPLSEYGRFYNLSYASIAEQPSRRLTDMYRRNALHTPATSNSISHLQHFHIPQGNRFPLEPNRIVPGGMSRTSRSFNPSLRDALMAQPSSVGHLTTVLVTSPTNGVGGAEGVALSKRSTLVESEAASLEARRLASFPSGQPPDATLVPAIERYDWPAPASTAVMTAELMRERRQRLREQGVLQASSDESVEDLSIDTSVGSHCDLDRISGGIGRAILLEEERVRRKKTRTAHLLDPVSASRSPNAKVEPPYKTRYATHSFASPSRESQRSSVSPHRLDYSLELVNLGNRVWTASDHHRYRRNGTASHSPQSFHRAVRCNSTGLRPGYTAGQLSLSSAKTSSISGSHCFSSPRLNVSQANGHTNGKICEDAPIQSQTSPIRRNGHRVDDEATNLSQDFDTGLLGSAPSYSSVVSSTPYTMSTKHEGSPAKEIPYKELVASLGRPPKGIDRTRLEMYLSDSEFEKVFQLSRVAFYRLPEWKRNDLKRRVDLF</sequence>
<dbReference type="CDD" id="cd09327">
    <property type="entry name" value="LIM1_abLIM"/>
    <property type="match status" value="1"/>
</dbReference>
<dbReference type="AlphaFoldDB" id="A0A068WAL3"/>
<dbReference type="Pfam" id="PF02209">
    <property type="entry name" value="VHP"/>
    <property type="match status" value="1"/>
</dbReference>
<feature type="region of interest" description="Disordered" evidence="5">
    <location>
        <begin position="128"/>
        <end position="227"/>
    </location>
</feature>
<evidence type="ECO:0000256" key="5">
    <source>
        <dbReference type="SAM" id="MobiDB-lite"/>
    </source>
</evidence>
<accession>A0A068WAL3</accession>
<feature type="compositionally biased region" description="Polar residues" evidence="5">
    <location>
        <begin position="183"/>
        <end position="227"/>
    </location>
</feature>
<dbReference type="SMART" id="SM00132">
    <property type="entry name" value="LIM"/>
    <property type="match status" value="2"/>
</dbReference>
<keyword evidence="1 4" id="KW-0479">Metal-binding</keyword>
<dbReference type="OrthoDB" id="1746725at2759"/>
<reference evidence="8" key="2">
    <citation type="submission" date="2014-06" db="EMBL/GenBank/DDBJ databases">
        <authorList>
            <person name="Aslett M."/>
        </authorList>
    </citation>
    <scope>NUCLEOTIDE SEQUENCE</scope>
</reference>
<dbReference type="InterPro" id="IPR001781">
    <property type="entry name" value="Znf_LIM"/>
</dbReference>
<dbReference type="PANTHER" id="PTHR24213">
    <property type="entry name" value="ACTIN-BINDING LIM PROTEIN"/>
    <property type="match status" value="1"/>
</dbReference>
<dbReference type="PROSITE" id="PS50023">
    <property type="entry name" value="LIM_DOMAIN_2"/>
    <property type="match status" value="2"/>
</dbReference>
<evidence type="ECO:0000259" key="6">
    <source>
        <dbReference type="PROSITE" id="PS50023"/>
    </source>
</evidence>
<dbReference type="GO" id="GO:0015629">
    <property type="term" value="C:actin cytoskeleton"/>
    <property type="evidence" value="ECO:0007669"/>
    <property type="project" value="TreeGrafter"/>
</dbReference>
<evidence type="ECO:0000313" key="9">
    <source>
        <dbReference type="Proteomes" id="UP000492820"/>
    </source>
</evidence>
<dbReference type="Proteomes" id="UP000492820">
    <property type="component" value="Unassembled WGS sequence"/>
</dbReference>
<dbReference type="PROSITE" id="PS51089">
    <property type="entry name" value="HP"/>
    <property type="match status" value="1"/>
</dbReference>
<keyword evidence="3 4" id="KW-0440">LIM domain</keyword>
<gene>
    <name evidence="8" type="ORF">EgrG_000983700</name>
</gene>
<dbReference type="GO" id="GO:0051015">
    <property type="term" value="F:actin filament binding"/>
    <property type="evidence" value="ECO:0007669"/>
    <property type="project" value="TreeGrafter"/>
</dbReference>
<dbReference type="Gene3D" id="1.10.950.10">
    <property type="entry name" value="Villin headpiece domain"/>
    <property type="match status" value="1"/>
</dbReference>
<dbReference type="GO" id="GO:0046872">
    <property type="term" value="F:metal ion binding"/>
    <property type="evidence" value="ECO:0007669"/>
    <property type="project" value="UniProtKB-KW"/>
</dbReference>
<dbReference type="SMR" id="A0A068WAL3"/>
<feature type="domain" description="HP" evidence="7">
    <location>
        <begin position="688"/>
        <end position="753"/>
    </location>
</feature>
<dbReference type="EMBL" id="LK028577">
    <property type="protein sequence ID" value="CDS17113.1"/>
    <property type="molecule type" value="Genomic_DNA"/>
</dbReference>
<evidence type="ECO:0000259" key="7">
    <source>
        <dbReference type="PROSITE" id="PS51089"/>
    </source>
</evidence>
<dbReference type="InterPro" id="IPR051618">
    <property type="entry name" value="Actin-binding_LIM"/>
</dbReference>
<dbReference type="Gene3D" id="2.10.110.10">
    <property type="entry name" value="Cysteine Rich Protein"/>
    <property type="match status" value="2"/>
</dbReference>
<evidence type="ECO:0000256" key="3">
    <source>
        <dbReference type="ARBA" id="ARBA00023038"/>
    </source>
</evidence>
<evidence type="ECO:0000313" key="10">
    <source>
        <dbReference type="WBParaSite" id="EgrG_000983700"/>
    </source>
</evidence>
<dbReference type="InterPro" id="IPR003128">
    <property type="entry name" value="Villin_headpiece"/>
</dbReference>
<dbReference type="SMART" id="SM00153">
    <property type="entry name" value="VHP"/>
    <property type="match status" value="1"/>
</dbReference>
<dbReference type="Pfam" id="PF00412">
    <property type="entry name" value="LIM"/>
    <property type="match status" value="2"/>
</dbReference>
<evidence type="ECO:0000256" key="1">
    <source>
        <dbReference type="ARBA" id="ARBA00022723"/>
    </source>
</evidence>
<dbReference type="PROSITE" id="PS00478">
    <property type="entry name" value="LIM_DOMAIN_1"/>
    <property type="match status" value="2"/>
</dbReference>
<reference evidence="8 9" key="1">
    <citation type="journal article" date="2013" name="Nature">
        <title>The genomes of four tapeworm species reveal adaptations to parasitism.</title>
        <authorList>
            <person name="Tsai I.J."/>
            <person name="Zarowiecki M."/>
            <person name="Holroyd N."/>
            <person name="Garciarrubio A."/>
            <person name="Sanchez-Flores A."/>
            <person name="Brooks K.L."/>
            <person name="Tracey A."/>
            <person name="Bobes R.J."/>
            <person name="Fragoso G."/>
            <person name="Sciutto E."/>
            <person name="Aslett M."/>
            <person name="Beasley H."/>
            <person name="Bennett H.M."/>
            <person name="Cai J."/>
            <person name="Camicia F."/>
            <person name="Clark R."/>
            <person name="Cucher M."/>
            <person name="De Silva N."/>
            <person name="Day T.A."/>
            <person name="Deplazes P."/>
            <person name="Estrada K."/>
            <person name="Fernandez C."/>
            <person name="Holland P.W."/>
            <person name="Hou J."/>
            <person name="Hu S."/>
            <person name="Huckvale T."/>
            <person name="Hung S.S."/>
            <person name="Kamenetzky L."/>
            <person name="Keane J.A."/>
            <person name="Kiss F."/>
            <person name="Koziol U."/>
            <person name="Lambert O."/>
            <person name="Liu K."/>
            <person name="Luo X."/>
            <person name="Luo Y."/>
            <person name="Macchiaroli N."/>
            <person name="Nichol S."/>
            <person name="Paps J."/>
            <person name="Parkinson J."/>
            <person name="Pouchkina-Stantcheva N."/>
            <person name="Riddiford N."/>
            <person name="Rosenzvit M."/>
            <person name="Salinas G."/>
            <person name="Wasmuth J.D."/>
            <person name="Zamanian M."/>
            <person name="Zheng Y."/>
            <person name="Cai X."/>
            <person name="Soberon X."/>
            <person name="Olson P.D."/>
            <person name="Laclette J.P."/>
            <person name="Brehm K."/>
            <person name="Berriman M."/>
            <person name="Garciarrubio A."/>
            <person name="Bobes R.J."/>
            <person name="Fragoso G."/>
            <person name="Sanchez-Flores A."/>
            <person name="Estrada K."/>
            <person name="Cevallos M.A."/>
            <person name="Morett E."/>
            <person name="Gonzalez V."/>
            <person name="Portillo T."/>
            <person name="Ochoa-Leyva A."/>
            <person name="Jose M.V."/>
            <person name="Sciutto E."/>
            <person name="Landa A."/>
            <person name="Jimenez L."/>
            <person name="Valdes V."/>
            <person name="Carrero J.C."/>
            <person name="Larralde C."/>
            <person name="Morales-Montor J."/>
            <person name="Limon-Lason J."/>
            <person name="Soberon X."/>
            <person name="Laclette J.P."/>
        </authorList>
    </citation>
    <scope>NUCLEOTIDE SEQUENCE [LARGE SCALE GENOMIC DNA]</scope>
</reference>
<dbReference type="PANTHER" id="PTHR24213:SF9">
    <property type="entry name" value="UNCOORDINATED 115A, ISOFORM B-RELATED"/>
    <property type="match status" value="1"/>
</dbReference>
<evidence type="ECO:0000256" key="4">
    <source>
        <dbReference type="PROSITE-ProRule" id="PRU00125"/>
    </source>
</evidence>
<feature type="compositionally biased region" description="Low complexity" evidence="5">
    <location>
        <begin position="522"/>
        <end position="536"/>
    </location>
</feature>
<evidence type="ECO:0000256" key="2">
    <source>
        <dbReference type="ARBA" id="ARBA00022833"/>
    </source>
</evidence>
<feature type="region of interest" description="Disordered" evidence="5">
    <location>
        <begin position="239"/>
        <end position="262"/>
    </location>
</feature>
<feature type="region of interest" description="Disordered" evidence="5">
    <location>
        <begin position="518"/>
        <end position="537"/>
    </location>
</feature>
<dbReference type="GO" id="GO:0030032">
    <property type="term" value="P:lamellipodium assembly"/>
    <property type="evidence" value="ECO:0007669"/>
    <property type="project" value="TreeGrafter"/>
</dbReference>
<dbReference type="GO" id="GO:0007010">
    <property type="term" value="P:cytoskeleton organization"/>
    <property type="evidence" value="ECO:0007669"/>
    <property type="project" value="InterPro"/>
</dbReference>
<dbReference type="SUPFAM" id="SSF57716">
    <property type="entry name" value="Glucocorticoid receptor-like (DNA-binding domain)"/>
    <property type="match status" value="1"/>
</dbReference>
<dbReference type="SUPFAM" id="SSF47050">
    <property type="entry name" value="VHP, Villin headpiece domain"/>
    <property type="match status" value="1"/>
</dbReference>
<reference evidence="10" key="3">
    <citation type="submission" date="2020-10" db="UniProtKB">
        <authorList>
            <consortium name="WormBaseParasite"/>
        </authorList>
    </citation>
    <scope>IDENTIFICATION</scope>
</reference>
<dbReference type="WBParaSite" id="EgrG_000983700">
    <property type="protein sequence ID" value="EgrG_000983700"/>
    <property type="gene ID" value="EgrG_000983700"/>
</dbReference>
<feature type="domain" description="LIM zinc-binding" evidence="6">
    <location>
        <begin position="4"/>
        <end position="63"/>
    </location>
</feature>
<feature type="domain" description="LIM zinc-binding" evidence="6">
    <location>
        <begin position="64"/>
        <end position="123"/>
    </location>
</feature>
<feature type="compositionally biased region" description="Polar residues" evidence="5">
    <location>
        <begin position="239"/>
        <end position="259"/>
    </location>
</feature>
<protein>
    <submittedName>
        <fullName evidence="8 10">Actin binding lim protein 1</fullName>
    </submittedName>
</protein>
<keyword evidence="2 4" id="KW-0862">Zinc</keyword>
<evidence type="ECO:0000313" key="8">
    <source>
        <dbReference type="EMBL" id="CDS17113.1"/>
    </source>
</evidence>
<name>A0A068WAL3_ECHGR</name>
<dbReference type="InterPro" id="IPR036886">
    <property type="entry name" value="Villin_headpiece_dom_sf"/>
</dbReference>
<proteinExistence type="predicted"/>
<organism evidence="8">
    <name type="scientific">Echinococcus granulosus</name>
    <name type="common">Hydatid tapeworm</name>
    <dbReference type="NCBI Taxonomy" id="6210"/>
    <lineage>
        <taxon>Eukaryota</taxon>
        <taxon>Metazoa</taxon>
        <taxon>Spiralia</taxon>
        <taxon>Lophotrochozoa</taxon>
        <taxon>Platyhelminthes</taxon>
        <taxon>Cestoda</taxon>
        <taxon>Eucestoda</taxon>
        <taxon>Cyclophyllidea</taxon>
        <taxon>Taeniidae</taxon>
        <taxon>Echinococcus</taxon>
        <taxon>Echinococcus granulosus group</taxon>
    </lineage>
</organism>